<comment type="caution">
    <text evidence="2">The sequence shown here is derived from an EMBL/GenBank/DDBJ whole genome shotgun (WGS) entry which is preliminary data.</text>
</comment>
<accession>A0A0M0I414</accession>
<dbReference type="PATRIC" id="fig|171383.3.peg.298"/>
<feature type="signal peptide" evidence="1">
    <location>
        <begin position="1"/>
        <end position="20"/>
    </location>
</feature>
<feature type="chain" id="PRO_5005600668" description="Sel1 repeat family protein" evidence="1">
    <location>
        <begin position="21"/>
        <end position="212"/>
    </location>
</feature>
<dbReference type="STRING" id="171383.AKJ31_01450"/>
<protein>
    <recommendedName>
        <fullName evidence="4">Sel1 repeat family protein</fullName>
    </recommendedName>
</protein>
<proteinExistence type="predicted"/>
<evidence type="ECO:0000313" key="3">
    <source>
        <dbReference type="Proteomes" id="UP000037530"/>
    </source>
</evidence>
<gene>
    <name evidence="2" type="ORF">AKJ31_01450</name>
</gene>
<name>A0A0M0I414_9VIBR</name>
<evidence type="ECO:0000313" key="2">
    <source>
        <dbReference type="EMBL" id="KOO09055.1"/>
    </source>
</evidence>
<dbReference type="EMBL" id="LHPI01000001">
    <property type="protein sequence ID" value="KOO09055.1"/>
    <property type="molecule type" value="Genomic_DNA"/>
</dbReference>
<sequence>MTTFRLALVTACLFSANALAIPSDAAIEIYNKAAQGDESLVEVAHQSFEQHIAERGAEALSLVYLGSTQTLMGRDAWMPWNKMTYTEKGLATIAKGLDLLAANPTPLAEQQTRQGLPESFLAKSLAASTFTLLPEMFNHFDRGYELFLELLDDDEFKQQKYAATAWVYLYAVQAALNAGDMPQAKVWLDQMQQRGAQHPLTQQAANMINSAA</sequence>
<dbReference type="Proteomes" id="UP000037530">
    <property type="component" value="Unassembled WGS sequence"/>
</dbReference>
<organism evidence="2 3">
    <name type="scientific">Vibrio hepatarius</name>
    <dbReference type="NCBI Taxonomy" id="171383"/>
    <lineage>
        <taxon>Bacteria</taxon>
        <taxon>Pseudomonadati</taxon>
        <taxon>Pseudomonadota</taxon>
        <taxon>Gammaproteobacteria</taxon>
        <taxon>Vibrionales</taxon>
        <taxon>Vibrionaceae</taxon>
        <taxon>Vibrio</taxon>
        <taxon>Vibrio oreintalis group</taxon>
    </lineage>
</organism>
<dbReference type="AlphaFoldDB" id="A0A0M0I414"/>
<dbReference type="RefSeq" id="WP_053407307.1">
    <property type="nucleotide sequence ID" value="NZ_LHPI01000001.1"/>
</dbReference>
<keyword evidence="3" id="KW-1185">Reference proteome</keyword>
<keyword evidence="1" id="KW-0732">Signal</keyword>
<reference evidence="3" key="1">
    <citation type="submission" date="2015-08" db="EMBL/GenBank/DDBJ databases">
        <title>Vibrio galatheae sp. nov., a novel member of the Vibrionaceae family isolated from the Solomon Islands.</title>
        <authorList>
            <person name="Giubergia S."/>
            <person name="Machado H."/>
            <person name="Mateiu R.V."/>
            <person name="Gram L."/>
        </authorList>
    </citation>
    <scope>NUCLEOTIDE SEQUENCE [LARGE SCALE GENOMIC DNA]</scope>
    <source>
        <strain evidence="3">DSM 19134</strain>
    </source>
</reference>
<evidence type="ECO:0008006" key="4">
    <source>
        <dbReference type="Google" id="ProtNLM"/>
    </source>
</evidence>
<dbReference type="OrthoDB" id="5916568at2"/>
<evidence type="ECO:0000256" key="1">
    <source>
        <dbReference type="SAM" id="SignalP"/>
    </source>
</evidence>